<dbReference type="OrthoDB" id="8062037at2759"/>
<dbReference type="RefSeq" id="XP_015963115.1">
    <property type="nucleotide sequence ID" value="XM_016107629.3"/>
</dbReference>
<accession>A0A6P4D8M5</accession>
<dbReference type="SUPFAM" id="SSF57850">
    <property type="entry name" value="RING/U-box"/>
    <property type="match status" value="1"/>
</dbReference>
<dbReference type="UniPathway" id="UPA00143"/>
<dbReference type="Pfam" id="PF13639">
    <property type="entry name" value="zf-RING_2"/>
    <property type="match status" value="1"/>
</dbReference>
<dbReference type="InterPro" id="IPR001841">
    <property type="entry name" value="Znf_RING"/>
</dbReference>
<dbReference type="InterPro" id="IPR013083">
    <property type="entry name" value="Znf_RING/FYVE/PHD"/>
</dbReference>
<keyword evidence="1" id="KW-0479">Metal-binding</keyword>
<keyword evidence="4" id="KW-1185">Reference proteome</keyword>
<dbReference type="GO" id="GO:0016567">
    <property type="term" value="P:protein ubiquitination"/>
    <property type="evidence" value="ECO:0007669"/>
    <property type="project" value="UniProtKB-UniPathway"/>
</dbReference>
<evidence type="ECO:0000256" key="2">
    <source>
        <dbReference type="SAM" id="Phobius"/>
    </source>
</evidence>
<reference evidence="4" key="1">
    <citation type="journal article" date="2016" name="Nat. Genet.">
        <title>The genome sequences of Arachis duranensis and Arachis ipaensis, the diploid ancestors of cultivated peanut.</title>
        <authorList>
            <person name="Bertioli D.J."/>
            <person name="Cannon S.B."/>
            <person name="Froenicke L."/>
            <person name="Huang G."/>
            <person name="Farmer A.D."/>
            <person name="Cannon E.K."/>
            <person name="Liu X."/>
            <person name="Gao D."/>
            <person name="Clevenger J."/>
            <person name="Dash S."/>
            <person name="Ren L."/>
            <person name="Moretzsohn M.C."/>
            <person name="Shirasawa K."/>
            <person name="Huang W."/>
            <person name="Vidigal B."/>
            <person name="Abernathy B."/>
            <person name="Chu Y."/>
            <person name="Niederhuth C.E."/>
            <person name="Umale P."/>
            <person name="Araujo A.C."/>
            <person name="Kozik A."/>
            <person name="Kim K.D."/>
            <person name="Burow M.D."/>
            <person name="Varshney R.K."/>
            <person name="Wang X."/>
            <person name="Zhang X."/>
            <person name="Barkley N."/>
            <person name="Guimaraes P.M."/>
            <person name="Isobe S."/>
            <person name="Guo B."/>
            <person name="Liao B."/>
            <person name="Stalker H.T."/>
            <person name="Schmitz R.J."/>
            <person name="Scheffler B.E."/>
            <person name="Leal-Bertioli S.C."/>
            <person name="Xun X."/>
            <person name="Jackson S.A."/>
            <person name="Michelmore R."/>
            <person name="Ozias-Akins P."/>
        </authorList>
    </citation>
    <scope>NUCLEOTIDE SEQUENCE [LARGE SCALE GENOMIC DNA]</scope>
    <source>
        <strain evidence="4">cv. V14167</strain>
    </source>
</reference>
<feature type="domain" description="RING-type" evidence="3">
    <location>
        <begin position="101"/>
        <end position="143"/>
    </location>
</feature>
<keyword evidence="1" id="KW-0863">Zinc-finger</keyword>
<sequence>MDNDGGGGQGNPLSNNIVVLLLAMGSAAFVVSIYHLIAICFCNNRQNSNNNEQNLHQQDGGEPSTSTSVAHLIPSHKYHKKKVNENGEEADDQGGGSGGTCAVCLGDFEEGEELKTLPECMHSFHVPCIDMWLYSHTSCPVCRASATPSPVGLNHGPLNVFGDHSGYGLNNNNARQGIDMVQIAIVQSGFVRR</sequence>
<proteinExistence type="predicted"/>
<keyword evidence="1" id="KW-0862">Zinc</keyword>
<dbReference type="Proteomes" id="UP000515211">
    <property type="component" value="Chromosome 5"/>
</dbReference>
<name>A0A6P4D8M5_ARADU</name>
<evidence type="ECO:0000259" key="3">
    <source>
        <dbReference type="PROSITE" id="PS50089"/>
    </source>
</evidence>
<gene>
    <name evidence="5" type="primary">LOC107487048</name>
</gene>
<organism evidence="4 5">
    <name type="scientific">Arachis duranensis</name>
    <name type="common">Wild peanut</name>
    <dbReference type="NCBI Taxonomy" id="130453"/>
    <lineage>
        <taxon>Eukaryota</taxon>
        <taxon>Viridiplantae</taxon>
        <taxon>Streptophyta</taxon>
        <taxon>Embryophyta</taxon>
        <taxon>Tracheophyta</taxon>
        <taxon>Spermatophyta</taxon>
        <taxon>Magnoliopsida</taxon>
        <taxon>eudicotyledons</taxon>
        <taxon>Gunneridae</taxon>
        <taxon>Pentapetalae</taxon>
        <taxon>rosids</taxon>
        <taxon>fabids</taxon>
        <taxon>Fabales</taxon>
        <taxon>Fabaceae</taxon>
        <taxon>Papilionoideae</taxon>
        <taxon>50 kb inversion clade</taxon>
        <taxon>dalbergioids sensu lato</taxon>
        <taxon>Dalbergieae</taxon>
        <taxon>Pterocarpus clade</taxon>
        <taxon>Arachis</taxon>
    </lineage>
</organism>
<dbReference type="Gene3D" id="3.30.40.10">
    <property type="entry name" value="Zinc/RING finger domain, C3HC4 (zinc finger)"/>
    <property type="match status" value="1"/>
</dbReference>
<feature type="transmembrane region" description="Helical" evidence="2">
    <location>
        <begin position="17"/>
        <end position="41"/>
    </location>
</feature>
<keyword evidence="2" id="KW-0472">Membrane</keyword>
<protein>
    <submittedName>
        <fullName evidence="5">RING-H2 finger protein ATL52-like</fullName>
    </submittedName>
</protein>
<reference evidence="5" key="2">
    <citation type="submission" date="2025-08" db="UniProtKB">
        <authorList>
            <consortium name="RefSeq"/>
        </authorList>
    </citation>
    <scope>IDENTIFICATION</scope>
    <source>
        <tissue evidence="5">Whole plant</tissue>
    </source>
</reference>
<dbReference type="KEGG" id="adu:107487048"/>
<keyword evidence="2" id="KW-0812">Transmembrane</keyword>
<dbReference type="GO" id="GO:0008270">
    <property type="term" value="F:zinc ion binding"/>
    <property type="evidence" value="ECO:0007669"/>
    <property type="project" value="UniProtKB-KW"/>
</dbReference>
<dbReference type="CDD" id="cd16461">
    <property type="entry name" value="RING-H2_EL5-like"/>
    <property type="match status" value="1"/>
</dbReference>
<keyword evidence="2" id="KW-1133">Transmembrane helix</keyword>
<dbReference type="PANTHER" id="PTHR45676">
    <property type="entry name" value="RING-H2 FINGER PROTEIN ATL51-RELATED"/>
    <property type="match status" value="1"/>
</dbReference>
<evidence type="ECO:0000313" key="4">
    <source>
        <dbReference type="Proteomes" id="UP000515211"/>
    </source>
</evidence>
<dbReference type="PANTHER" id="PTHR45676:SF177">
    <property type="entry name" value="RING-TYPE E3 UBIQUITIN TRANSFERASE"/>
    <property type="match status" value="1"/>
</dbReference>
<dbReference type="AlphaFoldDB" id="A0A6P4D8M5"/>
<evidence type="ECO:0000313" key="5">
    <source>
        <dbReference type="RefSeq" id="XP_015963115.1"/>
    </source>
</evidence>
<dbReference type="GeneID" id="107487048"/>
<dbReference type="PROSITE" id="PS50089">
    <property type="entry name" value="ZF_RING_2"/>
    <property type="match status" value="1"/>
</dbReference>
<dbReference type="SMART" id="SM00184">
    <property type="entry name" value="RING"/>
    <property type="match status" value="1"/>
</dbReference>
<evidence type="ECO:0000256" key="1">
    <source>
        <dbReference type="PROSITE-ProRule" id="PRU00175"/>
    </source>
</evidence>